<proteinExistence type="predicted"/>
<keyword evidence="3 7" id="KW-0597">Phosphoprotein</keyword>
<dbReference type="EMBL" id="BNCK01000011">
    <property type="protein sequence ID" value="GHG05176.1"/>
    <property type="molecule type" value="Genomic_DNA"/>
</dbReference>
<evidence type="ECO:0000259" key="9">
    <source>
        <dbReference type="PROSITE" id="PS50109"/>
    </source>
</evidence>
<organism evidence="11 12">
    <name type="scientific">Thalassotalea marina</name>
    <dbReference type="NCBI Taxonomy" id="1673741"/>
    <lineage>
        <taxon>Bacteria</taxon>
        <taxon>Pseudomonadati</taxon>
        <taxon>Pseudomonadota</taxon>
        <taxon>Gammaproteobacteria</taxon>
        <taxon>Alteromonadales</taxon>
        <taxon>Colwelliaceae</taxon>
        <taxon>Thalassotalea</taxon>
    </lineage>
</organism>
<evidence type="ECO:0000256" key="2">
    <source>
        <dbReference type="ARBA" id="ARBA00012438"/>
    </source>
</evidence>
<dbReference type="InterPro" id="IPR003661">
    <property type="entry name" value="HisK_dim/P_dom"/>
</dbReference>
<dbReference type="Gene3D" id="1.10.287.130">
    <property type="match status" value="1"/>
</dbReference>
<evidence type="ECO:0000256" key="1">
    <source>
        <dbReference type="ARBA" id="ARBA00000085"/>
    </source>
</evidence>
<dbReference type="GO" id="GO:0009927">
    <property type="term" value="F:histidine phosphotransfer kinase activity"/>
    <property type="evidence" value="ECO:0007669"/>
    <property type="project" value="TreeGrafter"/>
</dbReference>
<dbReference type="Proteomes" id="UP000623842">
    <property type="component" value="Unassembled WGS sequence"/>
</dbReference>
<dbReference type="GO" id="GO:0005886">
    <property type="term" value="C:plasma membrane"/>
    <property type="evidence" value="ECO:0007669"/>
    <property type="project" value="TreeGrafter"/>
</dbReference>
<dbReference type="PROSITE" id="PS50109">
    <property type="entry name" value="HIS_KIN"/>
    <property type="match status" value="1"/>
</dbReference>
<keyword evidence="5" id="KW-0418">Kinase</keyword>
<evidence type="ECO:0000256" key="5">
    <source>
        <dbReference type="ARBA" id="ARBA00022777"/>
    </source>
</evidence>
<dbReference type="PROSITE" id="PS50110">
    <property type="entry name" value="RESPONSE_REGULATORY"/>
    <property type="match status" value="1"/>
</dbReference>
<dbReference type="Pfam" id="PF00512">
    <property type="entry name" value="HisKA"/>
    <property type="match status" value="1"/>
</dbReference>
<dbReference type="SUPFAM" id="SSF52172">
    <property type="entry name" value="CheY-like"/>
    <property type="match status" value="1"/>
</dbReference>
<dbReference type="InterPro" id="IPR005467">
    <property type="entry name" value="His_kinase_dom"/>
</dbReference>
<reference evidence="11" key="2">
    <citation type="submission" date="2020-09" db="EMBL/GenBank/DDBJ databases">
        <authorList>
            <person name="Sun Q."/>
            <person name="Kim S."/>
        </authorList>
    </citation>
    <scope>NUCLEOTIDE SEQUENCE</scope>
    <source>
        <strain evidence="11">KCTC 42731</strain>
    </source>
</reference>
<evidence type="ECO:0000256" key="3">
    <source>
        <dbReference type="ARBA" id="ARBA00022553"/>
    </source>
</evidence>
<evidence type="ECO:0000259" key="10">
    <source>
        <dbReference type="PROSITE" id="PS50110"/>
    </source>
</evidence>
<feature type="domain" description="Response regulatory" evidence="10">
    <location>
        <begin position="487"/>
        <end position="601"/>
    </location>
</feature>
<dbReference type="InterPro" id="IPR036890">
    <property type="entry name" value="HATPase_C_sf"/>
</dbReference>
<dbReference type="PANTHER" id="PTHR43047">
    <property type="entry name" value="TWO-COMPONENT HISTIDINE PROTEIN KINASE"/>
    <property type="match status" value="1"/>
</dbReference>
<dbReference type="Pfam" id="PF02518">
    <property type="entry name" value="HATPase_c"/>
    <property type="match status" value="1"/>
</dbReference>
<protein>
    <recommendedName>
        <fullName evidence="2">histidine kinase</fullName>
        <ecNumber evidence="2">2.7.13.3</ecNumber>
    </recommendedName>
</protein>
<dbReference type="PRINTS" id="PR00344">
    <property type="entry name" value="BCTRLSENSOR"/>
</dbReference>
<dbReference type="InterPro" id="IPR011006">
    <property type="entry name" value="CheY-like_superfamily"/>
</dbReference>
<sequence>MEHILKRVKQVRTKLLSVVVLLGLAIVLTVPFIISTLEEKKAVVEQLQKIQQITSDIVYYDEVLTMSARMYAYSQKASWIARYNEYAKKLDEKLSLAQAFDPDIKNAIQLTSAANDKLIGIETRSFELADKGDIFTAVDSLTNQEYQTLKAEYEKHVLQSLTDVKTKTQNRLDELDSSRVYVLDAILVFLAVAFFSVWVFLLRYFKYSDHTIDELMVSLNKKIDMLDKSKKQLTIANQAKDRFLANVSHEIRTPLNSVYGTLQLIKANPSQDNIALVDNALTSSKALLAIVSDILDVSKIEANMITLEHQYFSAKRIAQSVINELKLTIKGQTINIELIIDNSFNDGWMGDPIRIRQILTNLTSNALKFTDEGKISIELTNQHTDKRECLVIVVTDTGIGMSAQTLNVLFECFSQADESMTRKQEGLGLGMTITSRLVDLMKGSIDVQSELAKGTIFTVTLPLESVELQMEENEPIEVNIPDLTGKKILVVEDNRINQTIIKKMLKRTHANVDVAENGVLAIEKYTSFEPDVILMDIQMPEMDGVEACKKIRKLNKDIPILAVTANVILEDVKFYLSSGFSGHLGKPIEADLLYRAIKKLLSHIDEPTSIS</sequence>
<dbReference type="SUPFAM" id="SSF47384">
    <property type="entry name" value="Homodimeric domain of signal transducing histidine kinase"/>
    <property type="match status" value="1"/>
</dbReference>
<keyword evidence="8" id="KW-0472">Membrane</keyword>
<evidence type="ECO:0000256" key="8">
    <source>
        <dbReference type="SAM" id="Phobius"/>
    </source>
</evidence>
<keyword evidence="6" id="KW-0902">Two-component regulatory system</keyword>
<dbReference type="InterPro" id="IPR003594">
    <property type="entry name" value="HATPase_dom"/>
</dbReference>
<keyword evidence="8" id="KW-0812">Transmembrane</keyword>
<evidence type="ECO:0000313" key="12">
    <source>
        <dbReference type="Proteomes" id="UP000623842"/>
    </source>
</evidence>
<keyword evidence="4" id="KW-0808">Transferase</keyword>
<dbReference type="SMART" id="SM00387">
    <property type="entry name" value="HATPase_c"/>
    <property type="match status" value="1"/>
</dbReference>
<dbReference type="InterPro" id="IPR036097">
    <property type="entry name" value="HisK_dim/P_sf"/>
</dbReference>
<evidence type="ECO:0000256" key="7">
    <source>
        <dbReference type="PROSITE-ProRule" id="PRU00169"/>
    </source>
</evidence>
<evidence type="ECO:0000256" key="6">
    <source>
        <dbReference type="ARBA" id="ARBA00023012"/>
    </source>
</evidence>
<comment type="catalytic activity">
    <reaction evidence="1">
        <text>ATP + protein L-histidine = ADP + protein N-phospho-L-histidine.</text>
        <dbReference type="EC" id="2.7.13.3"/>
    </reaction>
</comment>
<comment type="caution">
    <text evidence="11">The sequence shown here is derived from an EMBL/GenBank/DDBJ whole genome shotgun (WGS) entry which is preliminary data.</text>
</comment>
<dbReference type="Pfam" id="PF00072">
    <property type="entry name" value="Response_reg"/>
    <property type="match status" value="1"/>
</dbReference>
<dbReference type="SMART" id="SM00388">
    <property type="entry name" value="HisKA"/>
    <property type="match status" value="1"/>
</dbReference>
<dbReference type="Gene3D" id="3.30.565.10">
    <property type="entry name" value="Histidine kinase-like ATPase, C-terminal domain"/>
    <property type="match status" value="1"/>
</dbReference>
<keyword evidence="8" id="KW-1133">Transmembrane helix</keyword>
<dbReference type="SMART" id="SM00448">
    <property type="entry name" value="REC"/>
    <property type="match status" value="1"/>
</dbReference>
<dbReference type="Gene3D" id="3.40.50.2300">
    <property type="match status" value="1"/>
</dbReference>
<dbReference type="FunFam" id="3.30.565.10:FF:000010">
    <property type="entry name" value="Sensor histidine kinase RcsC"/>
    <property type="match status" value="1"/>
</dbReference>
<reference evidence="11" key="1">
    <citation type="journal article" date="2014" name="Int. J. Syst. Evol. Microbiol.">
        <title>Complete genome sequence of Corynebacterium casei LMG S-19264T (=DSM 44701T), isolated from a smear-ripened cheese.</title>
        <authorList>
            <consortium name="US DOE Joint Genome Institute (JGI-PGF)"/>
            <person name="Walter F."/>
            <person name="Albersmeier A."/>
            <person name="Kalinowski J."/>
            <person name="Ruckert C."/>
        </authorList>
    </citation>
    <scope>NUCLEOTIDE SEQUENCE</scope>
    <source>
        <strain evidence="11">KCTC 42731</strain>
    </source>
</reference>
<feature type="transmembrane region" description="Helical" evidence="8">
    <location>
        <begin position="180"/>
        <end position="202"/>
    </location>
</feature>
<dbReference type="InterPro" id="IPR001789">
    <property type="entry name" value="Sig_transdc_resp-reg_receiver"/>
</dbReference>
<dbReference type="RefSeq" id="WP_189774052.1">
    <property type="nucleotide sequence ID" value="NZ_BNCK01000011.1"/>
</dbReference>
<dbReference type="CDD" id="cd16922">
    <property type="entry name" value="HATPase_EvgS-ArcB-TorS-like"/>
    <property type="match status" value="1"/>
</dbReference>
<feature type="domain" description="Histidine kinase" evidence="9">
    <location>
        <begin position="246"/>
        <end position="465"/>
    </location>
</feature>
<feature type="modified residue" description="4-aspartylphosphate" evidence="7">
    <location>
        <position position="536"/>
    </location>
</feature>
<dbReference type="PANTHER" id="PTHR43047:SF69">
    <property type="entry name" value="HISTIDINE KINASE CONTAINING CHEY-HOMOLOGOUS RECEIVER DOMAIN-RELATED"/>
    <property type="match status" value="1"/>
</dbReference>
<dbReference type="CDD" id="cd00082">
    <property type="entry name" value="HisKA"/>
    <property type="match status" value="1"/>
</dbReference>
<name>A0A919BR11_9GAMM</name>
<feature type="transmembrane region" description="Helical" evidence="8">
    <location>
        <begin position="15"/>
        <end position="34"/>
    </location>
</feature>
<accession>A0A919BR11</accession>
<dbReference type="SUPFAM" id="SSF55874">
    <property type="entry name" value="ATPase domain of HSP90 chaperone/DNA topoisomerase II/histidine kinase"/>
    <property type="match status" value="1"/>
</dbReference>
<dbReference type="CDD" id="cd17546">
    <property type="entry name" value="REC_hyHK_CKI1_RcsC-like"/>
    <property type="match status" value="1"/>
</dbReference>
<gene>
    <name evidence="11" type="ORF">GCM10017161_38410</name>
</gene>
<evidence type="ECO:0000256" key="4">
    <source>
        <dbReference type="ARBA" id="ARBA00022679"/>
    </source>
</evidence>
<evidence type="ECO:0000313" key="11">
    <source>
        <dbReference type="EMBL" id="GHG05176.1"/>
    </source>
</evidence>
<dbReference type="EC" id="2.7.13.3" evidence="2"/>
<dbReference type="InterPro" id="IPR004358">
    <property type="entry name" value="Sig_transdc_His_kin-like_C"/>
</dbReference>
<dbReference type="GO" id="GO:0000155">
    <property type="term" value="F:phosphorelay sensor kinase activity"/>
    <property type="evidence" value="ECO:0007669"/>
    <property type="project" value="InterPro"/>
</dbReference>
<keyword evidence="12" id="KW-1185">Reference proteome</keyword>
<dbReference type="AlphaFoldDB" id="A0A919BR11"/>